<dbReference type="Proteomes" id="UP000018769">
    <property type="component" value="Chromosome I"/>
</dbReference>
<dbReference type="Gene3D" id="3.40.1190.10">
    <property type="entry name" value="Mur-like, catalytic domain"/>
    <property type="match status" value="1"/>
</dbReference>
<dbReference type="STRING" id="673862.BABL1_gene_640"/>
<dbReference type="KEGG" id="dpb:BABL1_gene_640"/>
<evidence type="ECO:0000256" key="5">
    <source>
        <dbReference type="ARBA" id="ARBA00022840"/>
    </source>
</evidence>
<dbReference type="InterPro" id="IPR036565">
    <property type="entry name" value="Mur-like_cat_sf"/>
</dbReference>
<proteinExistence type="inferred from homology"/>
<dbReference type="GO" id="GO:0005737">
    <property type="term" value="C:cytoplasm"/>
    <property type="evidence" value="ECO:0007669"/>
    <property type="project" value="TreeGrafter"/>
</dbReference>
<keyword evidence="2" id="KW-0436">Ligase</keyword>
<organism evidence="7 8">
    <name type="scientific">Candidatus Babela massiliensis</name>
    <dbReference type="NCBI Taxonomy" id="673862"/>
    <lineage>
        <taxon>Bacteria</taxon>
        <taxon>Candidatus Babelota</taxon>
        <taxon>Candidatus Babeliae</taxon>
        <taxon>Candidatus Babeliales</taxon>
        <taxon>Candidatus Babeliaceae</taxon>
        <taxon>Candidatus Babela</taxon>
    </lineage>
</organism>
<evidence type="ECO:0000256" key="4">
    <source>
        <dbReference type="ARBA" id="ARBA00022741"/>
    </source>
</evidence>
<gene>
    <name evidence="7" type="primary">fgs</name>
    <name evidence="7" type="ORF">BABL1_gene_640</name>
</gene>
<dbReference type="SUPFAM" id="SSF53623">
    <property type="entry name" value="MurD-like peptide ligases, catalytic domain"/>
    <property type="match status" value="1"/>
</dbReference>
<evidence type="ECO:0000256" key="1">
    <source>
        <dbReference type="ARBA" id="ARBA00008276"/>
    </source>
</evidence>
<name>V6DFM7_9BACT</name>
<dbReference type="AlphaFoldDB" id="V6DFM7"/>
<evidence type="ECO:0000256" key="6">
    <source>
        <dbReference type="ARBA" id="ARBA00022842"/>
    </source>
</evidence>
<evidence type="ECO:0000313" key="7">
    <source>
        <dbReference type="EMBL" id="CDK30375.1"/>
    </source>
</evidence>
<dbReference type="NCBIfam" id="TIGR01499">
    <property type="entry name" value="folC"/>
    <property type="match status" value="1"/>
</dbReference>
<keyword evidence="4" id="KW-0547">Nucleotide-binding</keyword>
<sequence>MMDIRKQVNNKSAPQEKQRNYNEVIEYLDKHWSFNADIKTLDRMKQLDQAFGFESQKLNTIFVNGTNGKSLTVHLTVKLLNEEKLKVGAFYSPHILTYNERFSINGETISNKVFTEIANTVIDKAEELNLKVNTYELLTMMAIRYFVEQNVDVAILEVNEGGKFNPVNICNAKVATITRAIPVDSTMDDEAMKVVIADMMGIVKPGTWIVSGDQSKANLQYMNEIADSVGAYWAMPIRKLAPLAYPFEQLHGRCAALAERLAQMYIENFHNKNAEITFDSLLSKQKGQRGRPTLEAKRQLELAPKKTIEQFWHEETVDLPGRFQFLDKEKPSVLLDTASNVDAFKNVLLGIRLLHYQRPLKGLTIIVGAAKNTLHQDEFLKLIRYFFKKTSGQLIICPIENPIPGVQEEETWDIEKVTNDVKSMKIKAKACKSFEEAFESAKKSVDERYGLVVITGSHSIVNHYWRYKGIKKF</sequence>
<evidence type="ECO:0000256" key="2">
    <source>
        <dbReference type="ARBA" id="ARBA00022598"/>
    </source>
</evidence>
<keyword evidence="5" id="KW-0067">ATP-binding</keyword>
<evidence type="ECO:0000313" key="8">
    <source>
        <dbReference type="Proteomes" id="UP000018769"/>
    </source>
</evidence>
<dbReference type="HOGENOM" id="CLU_577075_0_0_7"/>
<dbReference type="Gene3D" id="3.90.190.20">
    <property type="entry name" value="Mur ligase, C-terminal domain"/>
    <property type="match status" value="1"/>
</dbReference>
<dbReference type="InterPro" id="IPR036615">
    <property type="entry name" value="Mur_ligase_C_dom_sf"/>
</dbReference>
<keyword evidence="6" id="KW-0460">Magnesium</keyword>
<protein>
    <submittedName>
        <fullName evidence="7">Folylpolyglutamate synthase</fullName>
    </submittedName>
</protein>
<dbReference type="GO" id="GO:0004326">
    <property type="term" value="F:tetrahydrofolylpolyglutamate synthase activity"/>
    <property type="evidence" value="ECO:0007669"/>
    <property type="project" value="InterPro"/>
</dbReference>
<dbReference type="eggNOG" id="COG0285">
    <property type="taxonomic scope" value="Bacteria"/>
</dbReference>
<dbReference type="GO" id="GO:0005524">
    <property type="term" value="F:ATP binding"/>
    <property type="evidence" value="ECO:0007669"/>
    <property type="project" value="UniProtKB-KW"/>
</dbReference>
<keyword evidence="8" id="KW-1185">Reference proteome</keyword>
<accession>V6DFM7</accession>
<dbReference type="RefSeq" id="WP_023791401.1">
    <property type="nucleotide sequence ID" value="NC_023003.1"/>
</dbReference>
<dbReference type="PANTHER" id="PTHR11136">
    <property type="entry name" value="FOLYLPOLYGLUTAMATE SYNTHASE-RELATED"/>
    <property type="match status" value="1"/>
</dbReference>
<dbReference type="OrthoDB" id="9809356at2"/>
<dbReference type="SUPFAM" id="SSF53244">
    <property type="entry name" value="MurD-like peptide ligases, peptide-binding domain"/>
    <property type="match status" value="1"/>
</dbReference>
<dbReference type="EMBL" id="HG793133">
    <property type="protein sequence ID" value="CDK30375.1"/>
    <property type="molecule type" value="Genomic_DNA"/>
</dbReference>
<dbReference type="InterPro" id="IPR001645">
    <property type="entry name" value="Folylpolyglutamate_synth"/>
</dbReference>
<evidence type="ECO:0000256" key="3">
    <source>
        <dbReference type="ARBA" id="ARBA00022723"/>
    </source>
</evidence>
<dbReference type="GO" id="GO:0008841">
    <property type="term" value="F:dihydrofolate synthase activity"/>
    <property type="evidence" value="ECO:0007669"/>
    <property type="project" value="TreeGrafter"/>
</dbReference>
<comment type="similarity">
    <text evidence="1">Belongs to the folylpolyglutamate synthase family.</text>
</comment>
<dbReference type="PANTHER" id="PTHR11136:SF0">
    <property type="entry name" value="DIHYDROFOLATE SYNTHETASE-RELATED"/>
    <property type="match status" value="1"/>
</dbReference>
<reference evidence="7 8" key="1">
    <citation type="journal article" date="2015" name="Biol. Direct">
        <title>Babela massiliensis, a representative of a widespread bacterial phylum with unusual adaptations to parasitism in amoebae.</title>
        <authorList>
            <person name="Pagnier I."/>
            <person name="Yutin N."/>
            <person name="Croce O."/>
            <person name="Makarova K.S."/>
            <person name="Wolf Y.I."/>
            <person name="Benamar S."/>
            <person name="Raoult D."/>
            <person name="Koonin E.V."/>
            <person name="La Scola B."/>
        </authorList>
    </citation>
    <scope>NUCLEOTIDE SEQUENCE [LARGE SCALE GENOMIC DNA]</scope>
    <source>
        <strain evidence="8">BABL1</strain>
    </source>
</reference>
<dbReference type="GO" id="GO:0046872">
    <property type="term" value="F:metal ion binding"/>
    <property type="evidence" value="ECO:0007669"/>
    <property type="project" value="UniProtKB-KW"/>
</dbReference>
<keyword evidence="3" id="KW-0479">Metal-binding</keyword>